<dbReference type="Proteomes" id="UP000078512">
    <property type="component" value="Unassembled WGS sequence"/>
</dbReference>
<proteinExistence type="predicted"/>
<evidence type="ECO:0000256" key="1">
    <source>
        <dbReference type="SAM" id="MobiDB-lite"/>
    </source>
</evidence>
<evidence type="ECO:0000313" key="4">
    <source>
        <dbReference type="Proteomes" id="UP000078512"/>
    </source>
</evidence>
<keyword evidence="4" id="KW-1185">Reference proteome</keyword>
<organism evidence="3 4">
    <name type="scientific">Linnemannia elongata AG-77</name>
    <dbReference type="NCBI Taxonomy" id="1314771"/>
    <lineage>
        <taxon>Eukaryota</taxon>
        <taxon>Fungi</taxon>
        <taxon>Fungi incertae sedis</taxon>
        <taxon>Mucoromycota</taxon>
        <taxon>Mortierellomycotina</taxon>
        <taxon>Mortierellomycetes</taxon>
        <taxon>Mortierellales</taxon>
        <taxon>Mortierellaceae</taxon>
        <taxon>Linnemannia</taxon>
    </lineage>
</organism>
<feature type="signal peptide" evidence="2">
    <location>
        <begin position="1"/>
        <end position="23"/>
    </location>
</feature>
<protein>
    <recommendedName>
        <fullName evidence="5">Secreted protein</fullName>
    </recommendedName>
</protein>
<keyword evidence="2" id="KW-0732">Signal</keyword>
<name>A0A197KCB8_9FUNG</name>
<dbReference type="AlphaFoldDB" id="A0A197KCB8"/>
<evidence type="ECO:0000313" key="3">
    <source>
        <dbReference type="EMBL" id="OAQ35347.1"/>
    </source>
</evidence>
<feature type="chain" id="PRO_5008276766" description="Secreted protein" evidence="2">
    <location>
        <begin position="24"/>
        <end position="72"/>
    </location>
</feature>
<evidence type="ECO:0000256" key="2">
    <source>
        <dbReference type="SAM" id="SignalP"/>
    </source>
</evidence>
<dbReference type="EMBL" id="KV442014">
    <property type="protein sequence ID" value="OAQ35347.1"/>
    <property type="molecule type" value="Genomic_DNA"/>
</dbReference>
<feature type="region of interest" description="Disordered" evidence="1">
    <location>
        <begin position="27"/>
        <end position="53"/>
    </location>
</feature>
<gene>
    <name evidence="3" type="ORF">K457DRAFT_13266</name>
</gene>
<evidence type="ECO:0008006" key="5">
    <source>
        <dbReference type="Google" id="ProtNLM"/>
    </source>
</evidence>
<sequence length="72" mass="7728">MIGYRSFILVYTTYLYLLTTTQYTGPSGAKAGAQGVKPNPLPGVPSTEKSPTSAVLRFMPSRASKNGKTEQT</sequence>
<accession>A0A197KCB8</accession>
<reference evidence="3 4" key="1">
    <citation type="submission" date="2016-05" db="EMBL/GenBank/DDBJ databases">
        <title>Genome sequencing reveals origins of a unique bacterial endosymbiosis in the earliest lineages of terrestrial Fungi.</title>
        <authorList>
            <consortium name="DOE Joint Genome Institute"/>
            <person name="Uehling J."/>
            <person name="Gryganskyi A."/>
            <person name="Hameed K."/>
            <person name="Tschaplinski T."/>
            <person name="Misztal P."/>
            <person name="Wu S."/>
            <person name="Desiro A."/>
            <person name="Vande Pol N."/>
            <person name="Du Z.-Y."/>
            <person name="Zienkiewicz A."/>
            <person name="Zienkiewicz K."/>
            <person name="Morin E."/>
            <person name="Tisserant E."/>
            <person name="Splivallo R."/>
            <person name="Hainaut M."/>
            <person name="Henrissat B."/>
            <person name="Ohm R."/>
            <person name="Kuo A."/>
            <person name="Yan J."/>
            <person name="Lipzen A."/>
            <person name="Nolan M."/>
            <person name="Labutti K."/>
            <person name="Barry K."/>
            <person name="Goldstein A."/>
            <person name="Labbe J."/>
            <person name="Schadt C."/>
            <person name="Tuskan G."/>
            <person name="Grigoriev I."/>
            <person name="Martin F."/>
            <person name="Vilgalys R."/>
            <person name="Bonito G."/>
        </authorList>
    </citation>
    <scope>NUCLEOTIDE SEQUENCE [LARGE SCALE GENOMIC DNA]</scope>
    <source>
        <strain evidence="3 4">AG-77</strain>
    </source>
</reference>